<gene>
    <name evidence="2" type="ORF">EV421DRAFT_1902183</name>
</gene>
<evidence type="ECO:0000313" key="3">
    <source>
        <dbReference type="Proteomes" id="UP001175226"/>
    </source>
</evidence>
<dbReference type="InterPro" id="IPR013083">
    <property type="entry name" value="Znf_RING/FYVE/PHD"/>
</dbReference>
<dbReference type="AlphaFoldDB" id="A0AA39MTA6"/>
<evidence type="ECO:0000313" key="2">
    <source>
        <dbReference type="EMBL" id="KAK0445817.1"/>
    </source>
</evidence>
<reference evidence="2" key="1">
    <citation type="submission" date="2023-06" db="EMBL/GenBank/DDBJ databases">
        <authorList>
            <consortium name="Lawrence Berkeley National Laboratory"/>
            <person name="Ahrendt S."/>
            <person name="Sahu N."/>
            <person name="Indic B."/>
            <person name="Wong-Bajracharya J."/>
            <person name="Merenyi Z."/>
            <person name="Ke H.-M."/>
            <person name="Monk M."/>
            <person name="Kocsube S."/>
            <person name="Drula E."/>
            <person name="Lipzen A."/>
            <person name="Balint B."/>
            <person name="Henrissat B."/>
            <person name="Andreopoulos B."/>
            <person name="Martin F.M."/>
            <person name="Harder C.B."/>
            <person name="Rigling D."/>
            <person name="Ford K.L."/>
            <person name="Foster G.D."/>
            <person name="Pangilinan J."/>
            <person name="Papanicolaou A."/>
            <person name="Barry K."/>
            <person name="LaButti K."/>
            <person name="Viragh M."/>
            <person name="Koriabine M."/>
            <person name="Yan M."/>
            <person name="Riley R."/>
            <person name="Champramary S."/>
            <person name="Plett K.L."/>
            <person name="Tsai I.J."/>
            <person name="Slot J."/>
            <person name="Sipos G."/>
            <person name="Plett J."/>
            <person name="Nagy L.G."/>
            <person name="Grigoriev I.V."/>
        </authorList>
    </citation>
    <scope>NUCLEOTIDE SEQUENCE</scope>
    <source>
        <strain evidence="2">FPL87.14</strain>
    </source>
</reference>
<sequence length="401" mass="45356">MSLSVKAAFQSPLPINRTPPRDYKSVSISADKHRKTRDPNRDYRTATHLSTISTQRPSMSSPSFPDPTPMPSHMPGSPSPSSSPNGTLTLDVATAFEDLLEDNCRLTNRVLEFERELGTHRLRQHVGDHFLCRLVQSITEPLECPRCHSLMWEPYQMQCGHSVCAHCSHAWFDRINNTFLVRHPGVDLRSPVVLPQLLFDLASRKQAELWEVSVLFQHLVHPPHAKRPRYTCPTCECELHSASTENLGLKAAVQAWATSRGFRPPPPAPSQTVLRLRMESVTGMGRVGTNQVLEEEGISVERSWELAMIDLEFARWHMAQLRKRLAMQVAFSQALARRRRNAACQAGLAQDALFQTKKLLEQALISLEMQQDINRILRMQLEVLETRCVDSVDDDVECSAL</sequence>
<dbReference type="EMBL" id="JAUEPT010000015">
    <property type="protein sequence ID" value="KAK0445817.1"/>
    <property type="molecule type" value="Genomic_DNA"/>
</dbReference>
<name>A0AA39MTA6_9AGAR</name>
<feature type="compositionally biased region" description="Polar residues" evidence="1">
    <location>
        <begin position="47"/>
        <end position="63"/>
    </location>
</feature>
<feature type="region of interest" description="Disordered" evidence="1">
    <location>
        <begin position="1"/>
        <end position="88"/>
    </location>
</feature>
<dbReference type="Gene3D" id="3.30.40.10">
    <property type="entry name" value="Zinc/RING finger domain, C3HC4 (zinc finger)"/>
    <property type="match status" value="1"/>
</dbReference>
<dbReference type="SUPFAM" id="SSF57850">
    <property type="entry name" value="RING/U-box"/>
    <property type="match status" value="1"/>
</dbReference>
<feature type="compositionally biased region" description="Low complexity" evidence="1">
    <location>
        <begin position="73"/>
        <end position="84"/>
    </location>
</feature>
<protein>
    <recommendedName>
        <fullName evidence="4">RING-type domain-containing protein</fullName>
    </recommendedName>
</protein>
<evidence type="ECO:0000256" key="1">
    <source>
        <dbReference type="SAM" id="MobiDB-lite"/>
    </source>
</evidence>
<keyword evidence="3" id="KW-1185">Reference proteome</keyword>
<accession>A0AA39MTA6</accession>
<organism evidence="2 3">
    <name type="scientific">Armillaria borealis</name>
    <dbReference type="NCBI Taxonomy" id="47425"/>
    <lineage>
        <taxon>Eukaryota</taxon>
        <taxon>Fungi</taxon>
        <taxon>Dikarya</taxon>
        <taxon>Basidiomycota</taxon>
        <taxon>Agaricomycotina</taxon>
        <taxon>Agaricomycetes</taxon>
        <taxon>Agaricomycetidae</taxon>
        <taxon>Agaricales</taxon>
        <taxon>Marasmiineae</taxon>
        <taxon>Physalacriaceae</taxon>
        <taxon>Armillaria</taxon>
    </lineage>
</organism>
<evidence type="ECO:0008006" key="4">
    <source>
        <dbReference type="Google" id="ProtNLM"/>
    </source>
</evidence>
<dbReference type="Proteomes" id="UP001175226">
    <property type="component" value="Unassembled WGS sequence"/>
</dbReference>
<comment type="caution">
    <text evidence="2">The sequence shown here is derived from an EMBL/GenBank/DDBJ whole genome shotgun (WGS) entry which is preliminary data.</text>
</comment>
<proteinExistence type="predicted"/>